<dbReference type="GO" id="GO:0000398">
    <property type="term" value="P:mRNA splicing, via spliceosome"/>
    <property type="evidence" value="ECO:0007669"/>
    <property type="project" value="TreeGrafter"/>
</dbReference>
<feature type="compositionally biased region" description="Basic and acidic residues" evidence="3">
    <location>
        <begin position="121"/>
        <end position="203"/>
    </location>
</feature>
<dbReference type="GO" id="GO:0071014">
    <property type="term" value="C:post-mRNA release spliceosomal complex"/>
    <property type="evidence" value="ECO:0007669"/>
    <property type="project" value="TreeGrafter"/>
</dbReference>
<feature type="non-terminal residue" evidence="4">
    <location>
        <position position="1"/>
    </location>
</feature>
<accession>A0A3L8SU94</accession>
<dbReference type="AlphaFoldDB" id="A0A3L8SU94"/>
<organism evidence="4 5">
    <name type="scientific">Chloebia gouldiae</name>
    <name type="common">Gouldian finch</name>
    <name type="synonym">Erythrura gouldiae</name>
    <dbReference type="NCBI Taxonomy" id="44316"/>
    <lineage>
        <taxon>Eukaryota</taxon>
        <taxon>Metazoa</taxon>
        <taxon>Chordata</taxon>
        <taxon>Craniata</taxon>
        <taxon>Vertebrata</taxon>
        <taxon>Euteleostomi</taxon>
        <taxon>Archelosauria</taxon>
        <taxon>Archosauria</taxon>
        <taxon>Dinosauria</taxon>
        <taxon>Saurischia</taxon>
        <taxon>Theropoda</taxon>
        <taxon>Coelurosauria</taxon>
        <taxon>Aves</taxon>
        <taxon>Neognathae</taxon>
        <taxon>Neoaves</taxon>
        <taxon>Telluraves</taxon>
        <taxon>Australaves</taxon>
        <taxon>Passeriformes</taxon>
        <taxon>Passeroidea</taxon>
        <taxon>Passeridae</taxon>
        <taxon>Chloebia</taxon>
    </lineage>
</organism>
<evidence type="ECO:0000256" key="2">
    <source>
        <dbReference type="SAM" id="Coils"/>
    </source>
</evidence>
<evidence type="ECO:0000256" key="3">
    <source>
        <dbReference type="SAM" id="MobiDB-lite"/>
    </source>
</evidence>
<comment type="similarity">
    <text evidence="1">Belongs to the CWF19 family.</text>
</comment>
<keyword evidence="2" id="KW-0175">Coiled coil</keyword>
<dbReference type="PANTHER" id="PTHR12072:SF5">
    <property type="entry name" value="CWF19-LIKE PROTEIN 2"/>
    <property type="match status" value="1"/>
</dbReference>
<reference evidence="4 5" key="1">
    <citation type="journal article" date="2018" name="Proc. R. Soc. B">
        <title>A non-coding region near Follistatin controls head colour polymorphism in the Gouldian finch.</title>
        <authorList>
            <person name="Toomey M.B."/>
            <person name="Marques C.I."/>
            <person name="Andrade P."/>
            <person name="Araujo P.M."/>
            <person name="Sabatino S."/>
            <person name="Gazda M.A."/>
            <person name="Afonso S."/>
            <person name="Lopes R.J."/>
            <person name="Corbo J.C."/>
            <person name="Carneiro M."/>
        </authorList>
    </citation>
    <scope>NUCLEOTIDE SEQUENCE [LARGE SCALE GENOMIC DNA]</scope>
    <source>
        <strain evidence="4">Red01</strain>
        <tissue evidence="4">Muscle</tissue>
    </source>
</reference>
<dbReference type="EMBL" id="QUSF01000006">
    <property type="protein sequence ID" value="RLW08424.1"/>
    <property type="molecule type" value="Genomic_DNA"/>
</dbReference>
<dbReference type="PANTHER" id="PTHR12072">
    <property type="entry name" value="CWF19, CELL CYCLE CONTROL PROTEIN"/>
    <property type="match status" value="1"/>
</dbReference>
<sequence length="234" mass="27594">REEWMNLNFMSLKTTSVAAVKGERHKEKVLERQKAQELEQAMLSERELNPYWKDGGTGLPPEKDEEASVKKVTVVEDAGLSWLRKSYQRMKEQAEREKRNFEEIVAERYGSVEVFQSRLEEAEKAASKKENYRSGRWKKTDYSESEKEKKDKKEQHIEKETRDEDDRDRHKFGGYSREKYGKGWAQDDKGYRREVSRADRECGHSSTDSRGYSSKAEKYSNEKRNQERNSSLSN</sequence>
<name>A0A3L8SU94_CHLGU</name>
<dbReference type="Proteomes" id="UP000276834">
    <property type="component" value="Unassembled WGS sequence"/>
</dbReference>
<evidence type="ECO:0000313" key="5">
    <source>
        <dbReference type="Proteomes" id="UP000276834"/>
    </source>
</evidence>
<evidence type="ECO:0000313" key="4">
    <source>
        <dbReference type="EMBL" id="RLW08424.1"/>
    </source>
</evidence>
<feature type="region of interest" description="Disordered" evidence="3">
    <location>
        <begin position="121"/>
        <end position="234"/>
    </location>
</feature>
<feature type="coiled-coil region" evidence="2">
    <location>
        <begin position="80"/>
        <end position="107"/>
    </location>
</feature>
<protein>
    <submittedName>
        <fullName evidence="4">Uncharacterized protein</fullName>
    </submittedName>
</protein>
<feature type="non-terminal residue" evidence="4">
    <location>
        <position position="234"/>
    </location>
</feature>
<dbReference type="OrthoDB" id="2113965at2759"/>
<feature type="region of interest" description="Disordered" evidence="3">
    <location>
        <begin position="46"/>
        <end position="68"/>
    </location>
</feature>
<evidence type="ECO:0000256" key="1">
    <source>
        <dbReference type="ARBA" id="ARBA00006795"/>
    </source>
</evidence>
<feature type="compositionally biased region" description="Basic and acidic residues" evidence="3">
    <location>
        <begin position="215"/>
        <end position="227"/>
    </location>
</feature>
<gene>
    <name evidence="4" type="ORF">DV515_00003332</name>
</gene>
<keyword evidence="5" id="KW-1185">Reference proteome</keyword>
<comment type="caution">
    <text evidence="4">The sequence shown here is derived from an EMBL/GenBank/DDBJ whole genome shotgun (WGS) entry which is preliminary data.</text>
</comment>
<dbReference type="InterPro" id="IPR040194">
    <property type="entry name" value="Cwf19-like"/>
</dbReference>
<proteinExistence type="inferred from homology"/>